<dbReference type="PANTHER" id="PTHR46300:SF7">
    <property type="entry name" value="P450, PUTATIVE (EUROFUNG)-RELATED"/>
    <property type="match status" value="1"/>
</dbReference>
<evidence type="ECO:0000313" key="15">
    <source>
        <dbReference type="EMBL" id="RPD67495.1"/>
    </source>
</evidence>
<keyword evidence="12" id="KW-0472">Membrane</keyword>
<keyword evidence="16" id="KW-1185">Reference proteome</keyword>
<evidence type="ECO:0000256" key="11">
    <source>
        <dbReference type="ARBA" id="ARBA00023033"/>
    </source>
</evidence>
<dbReference type="Gene3D" id="1.10.630.10">
    <property type="entry name" value="Cytochrome P450"/>
    <property type="match status" value="1"/>
</dbReference>
<dbReference type="InterPro" id="IPR036396">
    <property type="entry name" value="Cyt_P450_sf"/>
</dbReference>
<name>A0A5C2SUC6_9APHY</name>
<keyword evidence="7 13" id="KW-0479">Metal-binding</keyword>
<dbReference type="GO" id="GO:0016705">
    <property type="term" value="F:oxidoreductase activity, acting on paired donors, with incorporation or reduction of molecular oxygen"/>
    <property type="evidence" value="ECO:0007669"/>
    <property type="project" value="InterPro"/>
</dbReference>
<dbReference type="PRINTS" id="PR00463">
    <property type="entry name" value="EP450I"/>
</dbReference>
<keyword evidence="8" id="KW-1133">Transmembrane helix</keyword>
<evidence type="ECO:0000256" key="3">
    <source>
        <dbReference type="ARBA" id="ARBA00005179"/>
    </source>
</evidence>
<evidence type="ECO:0000256" key="12">
    <source>
        <dbReference type="ARBA" id="ARBA00023136"/>
    </source>
</evidence>
<keyword evidence="10 13" id="KW-0408">Iron</keyword>
<dbReference type="SUPFAM" id="SSF48264">
    <property type="entry name" value="Cytochrome P450"/>
    <property type="match status" value="1"/>
</dbReference>
<evidence type="ECO:0000256" key="7">
    <source>
        <dbReference type="ARBA" id="ARBA00022723"/>
    </source>
</evidence>
<dbReference type="CDD" id="cd11065">
    <property type="entry name" value="CYP64-like"/>
    <property type="match status" value="1"/>
</dbReference>
<evidence type="ECO:0000256" key="9">
    <source>
        <dbReference type="ARBA" id="ARBA00023002"/>
    </source>
</evidence>
<dbReference type="PANTHER" id="PTHR46300">
    <property type="entry name" value="P450, PUTATIVE (EUROFUNG)-RELATED-RELATED"/>
    <property type="match status" value="1"/>
</dbReference>
<dbReference type="STRING" id="1328759.A0A5C2SUC6"/>
<dbReference type="InterPro" id="IPR002401">
    <property type="entry name" value="Cyt_P450_E_grp-I"/>
</dbReference>
<dbReference type="InterPro" id="IPR001128">
    <property type="entry name" value="Cyt_P450"/>
</dbReference>
<comment type="pathway">
    <text evidence="3">Secondary metabolite biosynthesis.</text>
</comment>
<organism evidence="15 16">
    <name type="scientific">Lentinus tigrinus ALCF2SS1-6</name>
    <dbReference type="NCBI Taxonomy" id="1328759"/>
    <lineage>
        <taxon>Eukaryota</taxon>
        <taxon>Fungi</taxon>
        <taxon>Dikarya</taxon>
        <taxon>Basidiomycota</taxon>
        <taxon>Agaricomycotina</taxon>
        <taxon>Agaricomycetes</taxon>
        <taxon>Polyporales</taxon>
        <taxon>Polyporaceae</taxon>
        <taxon>Lentinus</taxon>
    </lineage>
</organism>
<dbReference type="PROSITE" id="PS00086">
    <property type="entry name" value="CYTOCHROME_P450"/>
    <property type="match status" value="1"/>
</dbReference>
<evidence type="ECO:0000256" key="4">
    <source>
        <dbReference type="ARBA" id="ARBA00010617"/>
    </source>
</evidence>
<dbReference type="GO" id="GO:0005506">
    <property type="term" value="F:iron ion binding"/>
    <property type="evidence" value="ECO:0007669"/>
    <property type="project" value="InterPro"/>
</dbReference>
<dbReference type="Proteomes" id="UP000313359">
    <property type="component" value="Unassembled WGS sequence"/>
</dbReference>
<protein>
    <submittedName>
        <fullName evidence="15">Cytochrome P450</fullName>
    </submittedName>
</protein>
<evidence type="ECO:0000313" key="16">
    <source>
        <dbReference type="Proteomes" id="UP000313359"/>
    </source>
</evidence>
<dbReference type="EMBL" id="ML122250">
    <property type="protein sequence ID" value="RPD67495.1"/>
    <property type="molecule type" value="Genomic_DNA"/>
</dbReference>
<comment type="subcellular location">
    <subcellularLocation>
        <location evidence="2">Membrane</location>
        <topology evidence="2">Single-pass membrane protein</topology>
    </subcellularLocation>
</comment>
<dbReference type="GO" id="GO:0016020">
    <property type="term" value="C:membrane"/>
    <property type="evidence" value="ECO:0007669"/>
    <property type="project" value="UniProtKB-SubCell"/>
</dbReference>
<evidence type="ECO:0000256" key="1">
    <source>
        <dbReference type="ARBA" id="ARBA00001971"/>
    </source>
</evidence>
<evidence type="ECO:0000256" key="6">
    <source>
        <dbReference type="ARBA" id="ARBA00022692"/>
    </source>
</evidence>
<evidence type="ECO:0000256" key="13">
    <source>
        <dbReference type="PIRSR" id="PIRSR602401-1"/>
    </source>
</evidence>
<comment type="similarity">
    <text evidence="4 14">Belongs to the cytochrome P450 family.</text>
</comment>
<evidence type="ECO:0000256" key="8">
    <source>
        <dbReference type="ARBA" id="ARBA00022989"/>
    </source>
</evidence>
<evidence type="ECO:0000256" key="10">
    <source>
        <dbReference type="ARBA" id="ARBA00023004"/>
    </source>
</evidence>
<proteinExistence type="inferred from homology"/>
<gene>
    <name evidence="15" type="ORF">L227DRAFT_490792</name>
</gene>
<comment type="cofactor">
    <cofactor evidence="1 13">
        <name>heme</name>
        <dbReference type="ChEBI" id="CHEBI:30413"/>
    </cofactor>
</comment>
<dbReference type="GO" id="GO:0004497">
    <property type="term" value="F:monooxygenase activity"/>
    <property type="evidence" value="ECO:0007669"/>
    <property type="project" value="UniProtKB-KW"/>
</dbReference>
<dbReference type="GO" id="GO:0020037">
    <property type="term" value="F:heme binding"/>
    <property type="evidence" value="ECO:0007669"/>
    <property type="project" value="InterPro"/>
</dbReference>
<dbReference type="InterPro" id="IPR050364">
    <property type="entry name" value="Cytochrome_P450_fung"/>
</dbReference>
<evidence type="ECO:0000256" key="2">
    <source>
        <dbReference type="ARBA" id="ARBA00004167"/>
    </source>
</evidence>
<dbReference type="OrthoDB" id="3934656at2759"/>
<keyword evidence="11 14" id="KW-0503">Monooxygenase</keyword>
<dbReference type="InterPro" id="IPR017972">
    <property type="entry name" value="Cyt_P450_CS"/>
</dbReference>
<dbReference type="AlphaFoldDB" id="A0A5C2SUC6"/>
<evidence type="ECO:0000256" key="5">
    <source>
        <dbReference type="ARBA" id="ARBA00022617"/>
    </source>
</evidence>
<accession>A0A5C2SUC6</accession>
<reference evidence="15" key="1">
    <citation type="journal article" date="2018" name="Genome Biol. Evol.">
        <title>Genomics and development of Lentinus tigrinus, a white-rot wood-decaying mushroom with dimorphic fruiting bodies.</title>
        <authorList>
            <person name="Wu B."/>
            <person name="Xu Z."/>
            <person name="Knudson A."/>
            <person name="Carlson A."/>
            <person name="Chen N."/>
            <person name="Kovaka S."/>
            <person name="LaButti K."/>
            <person name="Lipzen A."/>
            <person name="Pennachio C."/>
            <person name="Riley R."/>
            <person name="Schakwitz W."/>
            <person name="Umezawa K."/>
            <person name="Ohm R.A."/>
            <person name="Grigoriev I.V."/>
            <person name="Nagy L.G."/>
            <person name="Gibbons J."/>
            <person name="Hibbett D."/>
        </authorList>
    </citation>
    <scope>NUCLEOTIDE SEQUENCE [LARGE SCALE GENOMIC DNA]</scope>
    <source>
        <strain evidence="15">ALCF2SS1-6</strain>
    </source>
</reference>
<keyword evidence="5 13" id="KW-0349">Heme</keyword>
<keyword evidence="9 14" id="KW-0560">Oxidoreductase</keyword>
<evidence type="ECO:0000256" key="14">
    <source>
        <dbReference type="RuleBase" id="RU000461"/>
    </source>
</evidence>
<sequence>MTGVYVIAIAAAVFAIYYLRARASNPKNLPLPPGPKGLPFLGAIYDVPQDVAWRTFQDWGKKYGDLIYFHTFGKPVVVINSFAVAHDLLEKRSAIYSCRPYVPMAGDVIGWNWALPIVPYGDKFKRHRKYLQEYLKKPRLPNYYPVQLKEVHKMLNDLLDDPVNYKTHIKRMAAGITMMMTYGHEVKDQNDYFVNLAERGVKTIEAVGAVGAHIVDLIPWLRFIPDWVPGAGFKRLPPGTREDLHAFLHTPFEQVKKQMAAGTAVPCYTATMLEETDDEEGVRSTAGITYSGGFDTTVSTMMTAMVCIVRDPIVQARVQAELDMVVGKDRLPNFGDREKLPYLHCVMTEAIRYASTTPVGVPHRLMEDDEYNGYYMPKGTMVMANTWAMLNNPSVYPEPEKFNPDRFLKGEGRTPQPDPRGPAFGFGRRVCPGKDLAENTVWAMVASLFHVYKITPAVDENGVPIPIPTDFDEHAVRHPKPFKCKITPRLPTSVNLIRQTSFVA</sequence>
<feature type="binding site" description="axial binding residue" evidence="13">
    <location>
        <position position="431"/>
    </location>
    <ligand>
        <name>heme</name>
        <dbReference type="ChEBI" id="CHEBI:30413"/>
    </ligand>
    <ligandPart>
        <name>Fe</name>
        <dbReference type="ChEBI" id="CHEBI:18248"/>
    </ligandPart>
</feature>
<keyword evidence="6" id="KW-0812">Transmembrane</keyword>
<dbReference type="Pfam" id="PF00067">
    <property type="entry name" value="p450"/>
    <property type="match status" value="1"/>
</dbReference>